<protein>
    <submittedName>
        <fullName evidence="1">Uncharacterized protein</fullName>
    </submittedName>
</protein>
<evidence type="ECO:0000313" key="1">
    <source>
        <dbReference type="EMBL" id="GIY42708.1"/>
    </source>
</evidence>
<proteinExistence type="predicted"/>
<dbReference type="AlphaFoldDB" id="A0AAV4TFH4"/>
<comment type="caution">
    <text evidence="1">The sequence shown here is derived from an EMBL/GenBank/DDBJ whole genome shotgun (WGS) entry which is preliminary data.</text>
</comment>
<gene>
    <name evidence="1" type="ORF">CEXT_184911</name>
</gene>
<name>A0AAV4TFH4_CAEEX</name>
<accession>A0AAV4TFH4</accession>
<dbReference type="EMBL" id="BPLR01010886">
    <property type="protein sequence ID" value="GIY42708.1"/>
    <property type="molecule type" value="Genomic_DNA"/>
</dbReference>
<reference evidence="1 2" key="1">
    <citation type="submission" date="2021-06" db="EMBL/GenBank/DDBJ databases">
        <title>Caerostris extrusa draft genome.</title>
        <authorList>
            <person name="Kono N."/>
            <person name="Arakawa K."/>
        </authorList>
    </citation>
    <scope>NUCLEOTIDE SEQUENCE [LARGE SCALE GENOMIC DNA]</scope>
</reference>
<keyword evidence="2" id="KW-1185">Reference proteome</keyword>
<organism evidence="1 2">
    <name type="scientific">Caerostris extrusa</name>
    <name type="common">Bark spider</name>
    <name type="synonym">Caerostris bankana</name>
    <dbReference type="NCBI Taxonomy" id="172846"/>
    <lineage>
        <taxon>Eukaryota</taxon>
        <taxon>Metazoa</taxon>
        <taxon>Ecdysozoa</taxon>
        <taxon>Arthropoda</taxon>
        <taxon>Chelicerata</taxon>
        <taxon>Arachnida</taxon>
        <taxon>Araneae</taxon>
        <taxon>Araneomorphae</taxon>
        <taxon>Entelegynae</taxon>
        <taxon>Araneoidea</taxon>
        <taxon>Araneidae</taxon>
        <taxon>Caerostris</taxon>
    </lineage>
</organism>
<sequence>MTYAHSELIRALHTEENLGPDEEPPGACARTMTMVVPTIGFRPSNLEAKPIISMFHGANGVRGYYQKLRTALIFFSASPG</sequence>
<evidence type="ECO:0000313" key="2">
    <source>
        <dbReference type="Proteomes" id="UP001054945"/>
    </source>
</evidence>
<dbReference type="Proteomes" id="UP001054945">
    <property type="component" value="Unassembled WGS sequence"/>
</dbReference>